<evidence type="ECO:0000313" key="2">
    <source>
        <dbReference type="EMBL" id="SCB48321.1"/>
    </source>
</evidence>
<gene>
    <name evidence="2" type="ORF">GA0061101_12772</name>
    <name evidence="1" type="ORF">GGD46_006542</name>
</gene>
<accession>A0A1C3X7W9</accession>
<name>A0A1C3X7W9_9HYPH</name>
<organism evidence="2 3">
    <name type="scientific">Rhizobium lusitanum</name>
    <dbReference type="NCBI Taxonomy" id="293958"/>
    <lineage>
        <taxon>Bacteria</taxon>
        <taxon>Pseudomonadati</taxon>
        <taxon>Pseudomonadota</taxon>
        <taxon>Alphaproteobacteria</taxon>
        <taxon>Hyphomicrobiales</taxon>
        <taxon>Rhizobiaceae</taxon>
        <taxon>Rhizobium/Agrobacterium group</taxon>
        <taxon>Rhizobium</taxon>
    </lineage>
</organism>
<reference evidence="2 3" key="1">
    <citation type="submission" date="2016-08" db="EMBL/GenBank/DDBJ databases">
        <authorList>
            <person name="Seilhamer J.J."/>
        </authorList>
    </citation>
    <scope>NUCLEOTIDE SEQUENCE [LARGE SCALE GENOMIC DNA]</scope>
    <source>
        <strain evidence="2 3">P1-7</strain>
    </source>
</reference>
<sequence length="317" mass="35265">MSILLRTISAFPTGRTTNELFALLDVDFDPRRRTEIYAELSALSEAGKVAKGRDGRWRPIATANKTGTQPVSSIATNTIVTDNLTLRPVHATFRTSRSSVGEGEVADTFAAFDPNALLRYYRSALRSDPRGAITQVEDRHSVQWQLFTGLGPLTPEEGQVLTISIPLDELPDDFRQALVKREANEQSLAVGWPLGVGKKQGVAVVWPVGLISADWKRSPTHLEVSIDTDDIVANPDWIKGVARSANWKEAGLRDVFTQAEGLGFRRDEFLSRLKEAVSGTFRGRISGQQMRIELDPNIVCWFPRRTEPVRRIISIEN</sequence>
<proteinExistence type="predicted"/>
<dbReference type="Proteomes" id="UP000199205">
    <property type="component" value="Unassembled WGS sequence"/>
</dbReference>
<reference evidence="1 4" key="2">
    <citation type="submission" date="2020-08" db="EMBL/GenBank/DDBJ databases">
        <title>Genomic Encyclopedia of Type Strains, Phase IV (KMG-V): Genome sequencing to study the core and pangenomes of soil and plant-associated prokaryotes.</title>
        <authorList>
            <person name="Whitman W."/>
        </authorList>
    </citation>
    <scope>NUCLEOTIDE SEQUENCE [LARGE SCALE GENOMIC DNA]</scope>
    <source>
        <strain evidence="1 4">SEMIA 4060</strain>
    </source>
</reference>
<dbReference type="EMBL" id="FMAF01000027">
    <property type="protein sequence ID" value="SCB48321.1"/>
    <property type="molecule type" value="Genomic_DNA"/>
</dbReference>
<dbReference type="EMBL" id="JACHBG010000033">
    <property type="protein sequence ID" value="MBB6489215.1"/>
    <property type="molecule type" value="Genomic_DNA"/>
</dbReference>
<evidence type="ECO:0000313" key="1">
    <source>
        <dbReference type="EMBL" id="MBB6489215.1"/>
    </source>
</evidence>
<dbReference type="Proteomes" id="UP000565576">
    <property type="component" value="Unassembled WGS sequence"/>
</dbReference>
<evidence type="ECO:0000313" key="3">
    <source>
        <dbReference type="Proteomes" id="UP000199205"/>
    </source>
</evidence>
<protein>
    <submittedName>
        <fullName evidence="2">Uncharacterized protein</fullName>
    </submittedName>
</protein>
<evidence type="ECO:0000313" key="4">
    <source>
        <dbReference type="Proteomes" id="UP000565576"/>
    </source>
</evidence>
<dbReference type="AlphaFoldDB" id="A0A1C3X7W9"/>